<gene>
    <name evidence="1" type="ORF">FSP39_010586</name>
</gene>
<dbReference type="AlphaFoldDB" id="A0AA88XYV8"/>
<dbReference type="Proteomes" id="UP001186944">
    <property type="component" value="Unassembled WGS sequence"/>
</dbReference>
<reference evidence="1" key="1">
    <citation type="submission" date="2019-08" db="EMBL/GenBank/DDBJ databases">
        <title>The improved chromosome-level genome for the pearl oyster Pinctada fucata martensii using PacBio sequencing and Hi-C.</title>
        <authorList>
            <person name="Zheng Z."/>
        </authorList>
    </citation>
    <scope>NUCLEOTIDE SEQUENCE</scope>
    <source>
        <strain evidence="1">ZZ-2019</strain>
        <tissue evidence="1">Adductor muscle</tissue>
    </source>
</reference>
<comment type="caution">
    <text evidence="1">The sequence shown here is derived from an EMBL/GenBank/DDBJ whole genome shotgun (WGS) entry which is preliminary data.</text>
</comment>
<accession>A0AA88XYV8</accession>
<name>A0AA88XYV8_PINIB</name>
<dbReference type="InterPro" id="IPR038513">
    <property type="entry name" value="FAIM1_dom_sf"/>
</dbReference>
<dbReference type="GO" id="GO:0043066">
    <property type="term" value="P:negative regulation of apoptotic process"/>
    <property type="evidence" value="ECO:0007669"/>
    <property type="project" value="InterPro"/>
</dbReference>
<organism evidence="1 2">
    <name type="scientific">Pinctada imbricata</name>
    <name type="common">Atlantic pearl-oyster</name>
    <name type="synonym">Pinctada martensii</name>
    <dbReference type="NCBI Taxonomy" id="66713"/>
    <lineage>
        <taxon>Eukaryota</taxon>
        <taxon>Metazoa</taxon>
        <taxon>Spiralia</taxon>
        <taxon>Lophotrochozoa</taxon>
        <taxon>Mollusca</taxon>
        <taxon>Bivalvia</taxon>
        <taxon>Autobranchia</taxon>
        <taxon>Pteriomorphia</taxon>
        <taxon>Pterioida</taxon>
        <taxon>Pterioidea</taxon>
        <taxon>Pteriidae</taxon>
        <taxon>Pinctada</taxon>
    </lineage>
</organism>
<dbReference type="Gene3D" id="2.40.128.180">
    <property type="match status" value="1"/>
</dbReference>
<evidence type="ECO:0000313" key="2">
    <source>
        <dbReference type="Proteomes" id="UP001186944"/>
    </source>
</evidence>
<proteinExistence type="predicted"/>
<dbReference type="InterPro" id="IPR010695">
    <property type="entry name" value="FAIM1"/>
</dbReference>
<evidence type="ECO:0000313" key="1">
    <source>
        <dbReference type="EMBL" id="KAK3095122.1"/>
    </source>
</evidence>
<dbReference type="EMBL" id="VSWD01000008">
    <property type="protein sequence ID" value="KAK3095122.1"/>
    <property type="molecule type" value="Genomic_DNA"/>
</dbReference>
<dbReference type="Pfam" id="PF06905">
    <property type="entry name" value="FAIM1"/>
    <property type="match status" value="1"/>
</dbReference>
<protein>
    <submittedName>
        <fullName evidence="1">Uncharacterized protein</fullName>
    </submittedName>
</protein>
<keyword evidence="2" id="KW-1185">Reference proteome</keyword>
<sequence>MHFFAFRKAGHLASDGVAQKTTGWEIEIEERKYKIVFSRDNLHVWIDGYAVDTVAYISDAGYDVDLFFDLDGYKGHICSDVENDRDIMNNYLLINGDCVAKCCQNAHQATK</sequence>